<evidence type="ECO:0000313" key="2">
    <source>
        <dbReference type="EMBL" id="KAK0746745.1"/>
    </source>
</evidence>
<feature type="region of interest" description="Disordered" evidence="1">
    <location>
        <begin position="1"/>
        <end position="80"/>
    </location>
</feature>
<keyword evidence="3" id="KW-1185">Reference proteome</keyword>
<dbReference type="EMBL" id="JAUKUD010000004">
    <property type="protein sequence ID" value="KAK0746745.1"/>
    <property type="molecule type" value="Genomic_DNA"/>
</dbReference>
<accession>A0AA40K5K7</accession>
<dbReference type="Proteomes" id="UP001172155">
    <property type="component" value="Unassembled WGS sequence"/>
</dbReference>
<evidence type="ECO:0000313" key="3">
    <source>
        <dbReference type="Proteomes" id="UP001172155"/>
    </source>
</evidence>
<protein>
    <submittedName>
        <fullName evidence="2">Uncharacterized protein</fullName>
    </submittedName>
</protein>
<feature type="compositionally biased region" description="Pro residues" evidence="1">
    <location>
        <begin position="66"/>
        <end position="76"/>
    </location>
</feature>
<proteinExistence type="predicted"/>
<reference evidence="2" key="1">
    <citation type="submission" date="2023-06" db="EMBL/GenBank/DDBJ databases">
        <title>Genome-scale phylogeny and comparative genomics of the fungal order Sordariales.</title>
        <authorList>
            <consortium name="Lawrence Berkeley National Laboratory"/>
            <person name="Hensen N."/>
            <person name="Bonometti L."/>
            <person name="Westerberg I."/>
            <person name="Brannstrom I.O."/>
            <person name="Guillou S."/>
            <person name="Cros-Aarteil S."/>
            <person name="Calhoun S."/>
            <person name="Haridas S."/>
            <person name="Kuo A."/>
            <person name="Mondo S."/>
            <person name="Pangilinan J."/>
            <person name="Riley R."/>
            <person name="LaButti K."/>
            <person name="Andreopoulos B."/>
            <person name="Lipzen A."/>
            <person name="Chen C."/>
            <person name="Yanf M."/>
            <person name="Daum C."/>
            <person name="Ng V."/>
            <person name="Clum A."/>
            <person name="Steindorff A."/>
            <person name="Ohm R."/>
            <person name="Martin F."/>
            <person name="Silar P."/>
            <person name="Natvig D."/>
            <person name="Lalanne C."/>
            <person name="Gautier V."/>
            <person name="Ament-velasquez S.L."/>
            <person name="Kruys A."/>
            <person name="Hutchinson M.I."/>
            <person name="Powell A.J."/>
            <person name="Barry K."/>
            <person name="Miller A.N."/>
            <person name="Grigoriev I.V."/>
            <person name="Debuchy R."/>
            <person name="Gladieux P."/>
            <person name="Thoren M.H."/>
            <person name="Johannesson H."/>
        </authorList>
    </citation>
    <scope>NUCLEOTIDE SEQUENCE</scope>
    <source>
        <strain evidence="2">SMH3187-1</strain>
    </source>
</reference>
<gene>
    <name evidence="2" type="ORF">B0T18DRAFT_158828</name>
</gene>
<feature type="compositionally biased region" description="Pro residues" evidence="1">
    <location>
        <begin position="42"/>
        <end position="52"/>
    </location>
</feature>
<dbReference type="AlphaFoldDB" id="A0AA40K5K7"/>
<name>A0AA40K5K7_9PEZI</name>
<organism evidence="2 3">
    <name type="scientific">Schizothecium vesticola</name>
    <dbReference type="NCBI Taxonomy" id="314040"/>
    <lineage>
        <taxon>Eukaryota</taxon>
        <taxon>Fungi</taxon>
        <taxon>Dikarya</taxon>
        <taxon>Ascomycota</taxon>
        <taxon>Pezizomycotina</taxon>
        <taxon>Sordariomycetes</taxon>
        <taxon>Sordariomycetidae</taxon>
        <taxon>Sordariales</taxon>
        <taxon>Schizotheciaceae</taxon>
        <taxon>Schizothecium</taxon>
    </lineage>
</organism>
<comment type="caution">
    <text evidence="2">The sequence shown here is derived from an EMBL/GenBank/DDBJ whole genome shotgun (WGS) entry which is preliminary data.</text>
</comment>
<evidence type="ECO:0000256" key="1">
    <source>
        <dbReference type="SAM" id="MobiDB-lite"/>
    </source>
</evidence>
<feature type="compositionally biased region" description="Polar residues" evidence="1">
    <location>
        <begin position="26"/>
        <end position="38"/>
    </location>
</feature>
<sequence>MKVIQEHHIRSHRTTQTHGQQPTPPINNRATTPNIQIATSTTPPPISSPPQCPSTTTSVEHLRTPPHQPTQHPPPPHTHKHHFLLVLFPHKHPHPPRLIVGVRCRARGRTLTAPAPALMTTVFNLRVTADTGTGTGAAVRDPWARRQGRGGADGTRGAEFGWISVSLFLCGGGGVGPGGDGVLCAGVVGVGNPRARRLGRGRADWARGAEFSLLSPVV</sequence>